<dbReference type="AlphaFoldDB" id="A0A8E5HPK5"/>
<sequence length="168" mass="18378">MPPGCPHSLCAESKSHRSLFSLAPRTAGQRRVSPTSRFLRCRFKTHPAVLVNKIYKAHACRVRAAEDGASLDFPRGRDASNADLHECARLSQLGDAFLLDWLALDPLDLGVAACGSRPAPFTFSRLHGEACLGIKNPVSSHVDRKSPMLSDTFPIYQTYYAASPSLQI</sequence>
<accession>A0A8E5HPK5</accession>
<dbReference type="GeneID" id="66064329"/>
<name>A0A8E5HPK5_USTVR</name>
<dbReference type="EMBL" id="CP072755">
    <property type="protein sequence ID" value="QUC19310.1"/>
    <property type="molecule type" value="Genomic_DNA"/>
</dbReference>
<dbReference type="RefSeq" id="XP_042996983.1">
    <property type="nucleotide sequence ID" value="XM_043141049.1"/>
</dbReference>
<evidence type="ECO:0000313" key="1">
    <source>
        <dbReference type="EMBL" id="QUC19310.1"/>
    </source>
</evidence>
<proteinExistence type="predicted"/>
<gene>
    <name evidence="1" type="ORF">UV8b_03551</name>
</gene>
<reference evidence="1" key="1">
    <citation type="submission" date="2020-03" db="EMBL/GenBank/DDBJ databases">
        <title>A mixture of massive structural variations and highly conserved coding sequences in Ustilaginoidea virens genome.</title>
        <authorList>
            <person name="Zhang K."/>
            <person name="Zhao Z."/>
            <person name="Zhang Z."/>
            <person name="Li Y."/>
            <person name="Hsiang T."/>
            <person name="Sun W."/>
        </authorList>
    </citation>
    <scope>NUCLEOTIDE SEQUENCE</scope>
    <source>
        <strain evidence="1">UV-8b</strain>
    </source>
</reference>
<organism evidence="1 2">
    <name type="scientific">Ustilaginoidea virens</name>
    <name type="common">Rice false smut fungus</name>
    <name type="synonym">Villosiclava virens</name>
    <dbReference type="NCBI Taxonomy" id="1159556"/>
    <lineage>
        <taxon>Eukaryota</taxon>
        <taxon>Fungi</taxon>
        <taxon>Dikarya</taxon>
        <taxon>Ascomycota</taxon>
        <taxon>Pezizomycotina</taxon>
        <taxon>Sordariomycetes</taxon>
        <taxon>Hypocreomycetidae</taxon>
        <taxon>Hypocreales</taxon>
        <taxon>Clavicipitaceae</taxon>
        <taxon>Ustilaginoidea</taxon>
    </lineage>
</organism>
<dbReference type="Proteomes" id="UP000027002">
    <property type="component" value="Chromosome 3"/>
</dbReference>
<evidence type="ECO:0000313" key="2">
    <source>
        <dbReference type="Proteomes" id="UP000027002"/>
    </source>
</evidence>
<dbReference type="KEGG" id="uvi:66064329"/>
<protein>
    <submittedName>
        <fullName evidence="1">Uncharacterized protein</fullName>
    </submittedName>
</protein>
<keyword evidence="2" id="KW-1185">Reference proteome</keyword>